<reference evidence="2 3" key="1">
    <citation type="submission" date="2020-09" db="EMBL/GenBank/DDBJ databases">
        <title>Paenibacillus sp. strain PR3 16S rRNA gene Genome sequencing and assembly.</title>
        <authorList>
            <person name="Kim J."/>
        </authorList>
    </citation>
    <scope>NUCLEOTIDE SEQUENCE [LARGE SCALE GENOMIC DNA]</scope>
    <source>
        <strain evidence="2 3">PR3</strain>
    </source>
</reference>
<evidence type="ECO:0000313" key="2">
    <source>
        <dbReference type="EMBL" id="MBD3921062.1"/>
    </source>
</evidence>
<dbReference type="SUPFAM" id="SSF53850">
    <property type="entry name" value="Periplasmic binding protein-like II"/>
    <property type="match status" value="1"/>
</dbReference>
<dbReference type="InterPro" id="IPR050490">
    <property type="entry name" value="Bact_solute-bd_prot1"/>
</dbReference>
<keyword evidence="3" id="KW-1185">Reference proteome</keyword>
<dbReference type="EMBL" id="JACXZA010000005">
    <property type="protein sequence ID" value="MBD3921062.1"/>
    <property type="molecule type" value="Genomic_DNA"/>
</dbReference>
<evidence type="ECO:0000256" key="1">
    <source>
        <dbReference type="SAM" id="SignalP"/>
    </source>
</evidence>
<proteinExistence type="predicted"/>
<feature type="signal peptide" evidence="1">
    <location>
        <begin position="1"/>
        <end position="17"/>
    </location>
</feature>
<dbReference type="Pfam" id="PF01547">
    <property type="entry name" value="SBP_bac_1"/>
    <property type="match status" value="1"/>
</dbReference>
<dbReference type="PROSITE" id="PS51257">
    <property type="entry name" value="PROKAR_LIPOPROTEIN"/>
    <property type="match status" value="1"/>
</dbReference>
<feature type="chain" id="PRO_5046069132" evidence="1">
    <location>
        <begin position="18"/>
        <end position="421"/>
    </location>
</feature>
<dbReference type="PANTHER" id="PTHR43649:SF12">
    <property type="entry name" value="DIACETYLCHITOBIOSE BINDING PROTEIN DASA"/>
    <property type="match status" value="1"/>
</dbReference>
<protein>
    <submittedName>
        <fullName evidence="2">ABC transporter substrate-binding protein</fullName>
    </submittedName>
</protein>
<dbReference type="CDD" id="cd14748">
    <property type="entry name" value="PBP2_UgpB"/>
    <property type="match status" value="1"/>
</dbReference>
<comment type="caution">
    <text evidence="2">The sequence shown here is derived from an EMBL/GenBank/DDBJ whole genome shotgun (WGS) entry which is preliminary data.</text>
</comment>
<dbReference type="InterPro" id="IPR006059">
    <property type="entry name" value="SBP"/>
</dbReference>
<dbReference type="Proteomes" id="UP000609346">
    <property type="component" value="Unassembled WGS sequence"/>
</dbReference>
<dbReference type="Gene3D" id="3.40.190.10">
    <property type="entry name" value="Periplasmic binding protein-like II"/>
    <property type="match status" value="1"/>
</dbReference>
<dbReference type="PANTHER" id="PTHR43649">
    <property type="entry name" value="ARABINOSE-BINDING PROTEIN-RELATED"/>
    <property type="match status" value="1"/>
</dbReference>
<dbReference type="RefSeq" id="WP_191205361.1">
    <property type="nucleotide sequence ID" value="NZ_JACXZA010000005.1"/>
</dbReference>
<accession>A0ABR8MYN7</accession>
<name>A0ABR8MYN7_9BACL</name>
<sequence length="421" mass="46675">MKKVVALLTLSTMLVVAGCGSSGKEEANGTSGSGGKVEISMSIWGEKEIWEKALAEFESTHPNIKTKLVYIPDAYEDKLMTMIAGGTAPDMMTLYETTTPDLAKQGVIQDLTPFIEKDTSFDLNDFYDNTLELAKLDNKLYGLNYTLAPEVMFYNKTLFDKAGVKYPDGTWTWDDYVAAAEKLTVKDGNKVTQYGTDGMTSWWLPTEAAIRQNGGDIFKDGKANFDSPEVINAIQFWADVTLKKGIAPTIAEMSGGGDLFPSGMVAMTRNGIWLKDTYKDIKNFEWDIAPLPKNKDANTILHSSYFTIAKKSKHPQETWELIKWLSGPEIQKGVSERLGYVPTRKSVLEQKPYDSGQPAGTAFVGDVVNYGRIGPYAPGVKQITDEFEKQLEQIYTGKLTAEESMKAFQTKAQSIIDLNNK</sequence>
<evidence type="ECO:0000313" key="3">
    <source>
        <dbReference type="Proteomes" id="UP000609346"/>
    </source>
</evidence>
<gene>
    <name evidence="2" type="ORF">H8B09_20010</name>
</gene>
<organism evidence="2 3">
    <name type="scientific">Paenibacillus terricola</name>
    <dbReference type="NCBI Taxonomy" id="2763503"/>
    <lineage>
        <taxon>Bacteria</taxon>
        <taxon>Bacillati</taxon>
        <taxon>Bacillota</taxon>
        <taxon>Bacilli</taxon>
        <taxon>Bacillales</taxon>
        <taxon>Paenibacillaceae</taxon>
        <taxon>Paenibacillus</taxon>
    </lineage>
</organism>
<keyword evidence="1" id="KW-0732">Signal</keyword>